<accession>A0A6G1III5</accession>
<reference evidence="1" key="1">
    <citation type="journal article" date="2020" name="Stud. Mycol.">
        <title>101 Dothideomycetes genomes: a test case for predicting lifestyles and emergence of pathogens.</title>
        <authorList>
            <person name="Haridas S."/>
            <person name="Albert R."/>
            <person name="Binder M."/>
            <person name="Bloem J."/>
            <person name="Labutti K."/>
            <person name="Salamov A."/>
            <person name="Andreopoulos B."/>
            <person name="Baker S."/>
            <person name="Barry K."/>
            <person name="Bills G."/>
            <person name="Bluhm B."/>
            <person name="Cannon C."/>
            <person name="Castanera R."/>
            <person name="Culley D."/>
            <person name="Daum C."/>
            <person name="Ezra D."/>
            <person name="Gonzalez J."/>
            <person name="Henrissat B."/>
            <person name="Kuo A."/>
            <person name="Liang C."/>
            <person name="Lipzen A."/>
            <person name="Lutzoni F."/>
            <person name="Magnuson J."/>
            <person name="Mondo S."/>
            <person name="Nolan M."/>
            <person name="Ohm R."/>
            <person name="Pangilinan J."/>
            <person name="Park H.-J."/>
            <person name="Ramirez L."/>
            <person name="Alfaro M."/>
            <person name="Sun H."/>
            <person name="Tritt A."/>
            <person name="Yoshinaga Y."/>
            <person name="Zwiers L.-H."/>
            <person name="Turgeon B."/>
            <person name="Goodwin S."/>
            <person name="Spatafora J."/>
            <person name="Crous P."/>
            <person name="Grigoriev I."/>
        </authorList>
    </citation>
    <scope>NUCLEOTIDE SEQUENCE</scope>
    <source>
        <strain evidence="1">CBS 122367</strain>
    </source>
</reference>
<sequence length="123" mass="13052">MLMLPPGGLAPPNLRSARQAANLLPPGRKYAISLYSIYILGAAAAAAHRARALPADLSRSSVVAGTPWNGMTLLLERLPAAGVAQVLLFLKTQGAHLRTHRQCHHQSMPATDPDEQQVMASAV</sequence>
<proteinExistence type="predicted"/>
<name>A0A6G1III5_9PLEO</name>
<keyword evidence="2" id="KW-1185">Reference proteome</keyword>
<dbReference type="Proteomes" id="UP000799291">
    <property type="component" value="Unassembled WGS sequence"/>
</dbReference>
<gene>
    <name evidence="1" type="ORF">K458DRAFT_395690</name>
</gene>
<evidence type="ECO:0000313" key="1">
    <source>
        <dbReference type="EMBL" id="KAF2677761.1"/>
    </source>
</evidence>
<evidence type="ECO:0000313" key="2">
    <source>
        <dbReference type="Proteomes" id="UP000799291"/>
    </source>
</evidence>
<dbReference type="EMBL" id="MU005619">
    <property type="protein sequence ID" value="KAF2677761.1"/>
    <property type="molecule type" value="Genomic_DNA"/>
</dbReference>
<protein>
    <submittedName>
        <fullName evidence="1">Uncharacterized protein</fullName>
    </submittedName>
</protein>
<dbReference type="AlphaFoldDB" id="A0A6G1III5"/>
<organism evidence="1 2">
    <name type="scientific">Lentithecium fluviatile CBS 122367</name>
    <dbReference type="NCBI Taxonomy" id="1168545"/>
    <lineage>
        <taxon>Eukaryota</taxon>
        <taxon>Fungi</taxon>
        <taxon>Dikarya</taxon>
        <taxon>Ascomycota</taxon>
        <taxon>Pezizomycotina</taxon>
        <taxon>Dothideomycetes</taxon>
        <taxon>Pleosporomycetidae</taxon>
        <taxon>Pleosporales</taxon>
        <taxon>Massarineae</taxon>
        <taxon>Lentitheciaceae</taxon>
        <taxon>Lentithecium</taxon>
    </lineage>
</organism>